<proteinExistence type="predicted"/>
<accession>A0A4V3W925</accession>
<dbReference type="RefSeq" id="WP_136402009.1">
    <property type="nucleotide sequence ID" value="NZ_SSNZ01000001.1"/>
</dbReference>
<keyword evidence="2" id="KW-1185">Reference proteome</keyword>
<dbReference type="Proteomes" id="UP000307507">
    <property type="component" value="Unassembled WGS sequence"/>
</dbReference>
<comment type="caution">
    <text evidence="1">The sequence shown here is derived from an EMBL/GenBank/DDBJ whole genome shotgun (WGS) entry which is preliminary data.</text>
</comment>
<sequence length="244" mass="27729">MKRYIFILLTSIGMNQTITAQTSKITYEEQANIENQLKNVTDPATRERVSKYLSQVKTFTLYYKDGISLYNEQNANDTSEKDSELNESNSKFKTVNIGKKSGGIYKNQKTNEYLQEADLLGKAFLVSDKLEKINWKLINETKKIGEFNCKKATAVVNGENVTAWYAPSLPINDGPKDYWGLPGLIIDLTTDTKTYHAIKVASIAQFDFEKPSKGQKISKENYIKDRNEKVDQLKRGMGNVLNQN</sequence>
<name>A0A4V3W925_9FLAO</name>
<dbReference type="AlphaFoldDB" id="A0A4V3W925"/>
<evidence type="ECO:0000313" key="2">
    <source>
        <dbReference type="Proteomes" id="UP000307507"/>
    </source>
</evidence>
<evidence type="ECO:0000313" key="1">
    <source>
        <dbReference type="EMBL" id="THF53486.1"/>
    </source>
</evidence>
<protein>
    <submittedName>
        <fullName evidence="1">GLPGLI family protein</fullName>
    </submittedName>
</protein>
<dbReference type="Pfam" id="PF09697">
    <property type="entry name" value="Porph_ging"/>
    <property type="match status" value="1"/>
</dbReference>
<dbReference type="InterPro" id="IPR005901">
    <property type="entry name" value="GLPGLI"/>
</dbReference>
<organism evidence="1 2">
    <name type="scientific">Flavobacterium supellecticarium</name>
    <dbReference type="NCBI Taxonomy" id="2565924"/>
    <lineage>
        <taxon>Bacteria</taxon>
        <taxon>Pseudomonadati</taxon>
        <taxon>Bacteroidota</taxon>
        <taxon>Flavobacteriia</taxon>
        <taxon>Flavobacteriales</taxon>
        <taxon>Flavobacteriaceae</taxon>
        <taxon>Flavobacterium</taxon>
    </lineage>
</organism>
<dbReference type="EMBL" id="SSNZ01000001">
    <property type="protein sequence ID" value="THF53486.1"/>
    <property type="molecule type" value="Genomic_DNA"/>
</dbReference>
<dbReference type="NCBIfam" id="TIGR01200">
    <property type="entry name" value="GLPGLI"/>
    <property type="match status" value="1"/>
</dbReference>
<gene>
    <name evidence="1" type="ORF">E6C50_04600</name>
</gene>
<dbReference type="OrthoDB" id="1068986at2"/>
<reference evidence="1 2" key="1">
    <citation type="submission" date="2019-04" db="EMBL/GenBank/DDBJ databases">
        <title>Flavobacterium sp. nov. isolated from construction timber.</title>
        <authorList>
            <person name="Lin S.-Y."/>
            <person name="Chang C.-T."/>
            <person name="Young C.-C."/>
        </authorList>
    </citation>
    <scope>NUCLEOTIDE SEQUENCE [LARGE SCALE GENOMIC DNA]</scope>
    <source>
        <strain evidence="1 2">CC-CTC003</strain>
    </source>
</reference>